<dbReference type="InterPro" id="IPR005747">
    <property type="entry name" value="MutS2"/>
</dbReference>
<comment type="function">
    <text evidence="9">Endonuclease that is involved in the suppression of homologous recombination and thus may have a key role in the control of bacterial genetic diversity.</text>
</comment>
<dbReference type="GO" id="GO:0005524">
    <property type="term" value="F:ATP binding"/>
    <property type="evidence" value="ECO:0007669"/>
    <property type="project" value="UniProtKB-UniRule"/>
</dbReference>
<keyword evidence="6 9" id="KW-0067">ATP-binding</keyword>
<dbReference type="GO" id="GO:0030983">
    <property type="term" value="F:mismatched DNA binding"/>
    <property type="evidence" value="ECO:0007669"/>
    <property type="project" value="InterPro"/>
</dbReference>
<keyword evidence="5 9" id="KW-0378">Hydrolase</keyword>
<dbReference type="GO" id="GO:0043023">
    <property type="term" value="F:ribosomal large subunit binding"/>
    <property type="evidence" value="ECO:0007669"/>
    <property type="project" value="UniProtKB-UniRule"/>
</dbReference>
<dbReference type="InterPro" id="IPR036063">
    <property type="entry name" value="Smr_dom_sf"/>
</dbReference>
<dbReference type="HAMAP" id="MF_00092">
    <property type="entry name" value="MutS2"/>
    <property type="match status" value="1"/>
</dbReference>
<keyword evidence="2 9" id="KW-0699">rRNA-binding</keyword>
<dbReference type="SMART" id="SM00533">
    <property type="entry name" value="MUTSd"/>
    <property type="match status" value="1"/>
</dbReference>
<evidence type="ECO:0000256" key="1">
    <source>
        <dbReference type="ARBA" id="ARBA00022722"/>
    </source>
</evidence>
<dbReference type="SUPFAM" id="SSF48334">
    <property type="entry name" value="DNA repair protein MutS, domain III"/>
    <property type="match status" value="1"/>
</dbReference>
<keyword evidence="4 9" id="KW-0255">Endonuclease</keyword>
<dbReference type="InterPro" id="IPR036187">
    <property type="entry name" value="DNA_mismatch_repair_MutS_sf"/>
</dbReference>
<evidence type="ECO:0000256" key="8">
    <source>
        <dbReference type="ARBA" id="ARBA00023125"/>
    </source>
</evidence>
<evidence type="ECO:0000256" key="7">
    <source>
        <dbReference type="ARBA" id="ARBA00022884"/>
    </source>
</evidence>
<feature type="coiled-coil region" evidence="10">
    <location>
        <begin position="511"/>
        <end position="599"/>
    </location>
</feature>
<dbReference type="Proteomes" id="UP000234384">
    <property type="component" value="Unassembled WGS sequence"/>
</dbReference>
<dbReference type="EC" id="3.6.4.-" evidence="9"/>
<dbReference type="Gene3D" id="3.40.50.300">
    <property type="entry name" value="P-loop containing nucleotide triphosphate hydrolases"/>
    <property type="match status" value="1"/>
</dbReference>
<dbReference type="PANTHER" id="PTHR48466">
    <property type="entry name" value="OS10G0509000 PROTEIN-RELATED"/>
    <property type="match status" value="1"/>
</dbReference>
<evidence type="ECO:0000256" key="4">
    <source>
        <dbReference type="ARBA" id="ARBA00022759"/>
    </source>
</evidence>
<organism evidence="12 13">
    <name type="scientific">Falseniella ignava</name>
    <dbReference type="NCBI Taxonomy" id="137730"/>
    <lineage>
        <taxon>Bacteria</taxon>
        <taxon>Bacillati</taxon>
        <taxon>Bacillota</taxon>
        <taxon>Bacilli</taxon>
        <taxon>Lactobacillales</taxon>
        <taxon>Aerococcaceae</taxon>
        <taxon>Falseniella</taxon>
    </lineage>
</organism>
<dbReference type="Pfam" id="PF01713">
    <property type="entry name" value="Smr"/>
    <property type="match status" value="1"/>
</dbReference>
<sequence length="786" mass="89187">MFDQKILKTLEYHKIKQHLIERVQTEMGHQFVIKQLPQTKQATIQRLLDETEEAVRILSLPATLPIPRISNVRESIKRVEIGARLNGKELAELGKLLSTTSQLVRFFSQLEENNQIFPQLNEWIQKMVSLPEIEQRIDQTVDSDGIILDTASSELNRIRRAQLRTEQSIRETLNTIIKSKANLLSDTLITIRNQRYVIPVKTDYRAQIKGTVYDQSSTGQTLFIEPQSVTNLNNQLAALRSEEKVEVDRILDEVTEQLLPYLSEINQNYYALGYLDYVQARAEYSLAIEGTKPTLSPEREVRIWQARHPLIDPKQIVANDILIGGDYQSLIITGPNTGGKTILLKTFGMLQIMGQSGLYIPAEEASQIGIFDQVYADIGDEQSIEQNLSTFSSHMTNIVSIIQRATYQSLILLDELGSGTDPQEGAALAMAILDYFQSVGSIVLATTHYPELKVYANHAANTQNASMEFNDQTLSPTYRLLIGIPGRSNALEISKRLGLRSDIIEKAQSGVQQESQQLNDMVMQLDQERREMEEEHQQTQRYLDDAQTLLDRLKNEYQQWLNAKEDLMAQAKREANQYIEAKKEEAEKIISDIRDLQLEQSSQQPIKEHTFIENKKRLGDLTEPERLKKNKVLQRAKKPQRIEVGDEVEVLAYQQRGTIVEIPSSKEYIVQMGVMKMKVAASEVKLLESVEPQRRLNVQRHAGSKVSTSLDLRGERFDAALRRLSQYLDQALLSNHPMVTIIHGKGTGALRKGVQQALANHPQVERFEYSPPNAGGDGSTIVYFKG</sequence>
<dbReference type="GO" id="GO:0045910">
    <property type="term" value="P:negative regulation of DNA recombination"/>
    <property type="evidence" value="ECO:0007669"/>
    <property type="project" value="InterPro"/>
</dbReference>
<evidence type="ECO:0000313" key="13">
    <source>
        <dbReference type="Proteomes" id="UP000234384"/>
    </source>
</evidence>
<dbReference type="InterPro" id="IPR046893">
    <property type="entry name" value="MSSS"/>
</dbReference>
<dbReference type="PIRSF" id="PIRSF005814">
    <property type="entry name" value="MutS_YshD"/>
    <property type="match status" value="1"/>
</dbReference>
<dbReference type="Pfam" id="PF00488">
    <property type="entry name" value="MutS_V"/>
    <property type="match status" value="1"/>
</dbReference>
<dbReference type="PROSITE" id="PS00486">
    <property type="entry name" value="DNA_MISMATCH_REPAIR_2"/>
    <property type="match status" value="1"/>
</dbReference>
<keyword evidence="7 9" id="KW-0694">RNA-binding</keyword>
<proteinExistence type="inferred from homology"/>
<dbReference type="SUPFAM" id="SSF52540">
    <property type="entry name" value="P-loop containing nucleoside triphosphate hydrolases"/>
    <property type="match status" value="1"/>
</dbReference>
<comment type="similarity">
    <text evidence="9">Belongs to the DNA mismatch repair MutS family. MutS2 subfamily.</text>
</comment>
<dbReference type="NCBIfam" id="TIGR01069">
    <property type="entry name" value="mutS2"/>
    <property type="match status" value="1"/>
</dbReference>
<keyword evidence="3 9" id="KW-0547">Nucleotide-binding</keyword>
<dbReference type="OrthoDB" id="9808166at2"/>
<dbReference type="SUPFAM" id="SSF160443">
    <property type="entry name" value="SMR domain-like"/>
    <property type="match status" value="1"/>
</dbReference>
<dbReference type="InterPro" id="IPR002625">
    <property type="entry name" value="Smr_dom"/>
</dbReference>
<dbReference type="CDD" id="cd03280">
    <property type="entry name" value="ABC_MutS2"/>
    <property type="match status" value="1"/>
</dbReference>
<dbReference type="InterPro" id="IPR027417">
    <property type="entry name" value="P-loop_NTPase"/>
</dbReference>
<dbReference type="EC" id="3.1.-.-" evidence="9"/>
<dbReference type="InterPro" id="IPR045076">
    <property type="entry name" value="MutS"/>
</dbReference>
<dbReference type="GO" id="GO:0016887">
    <property type="term" value="F:ATP hydrolysis activity"/>
    <property type="evidence" value="ECO:0007669"/>
    <property type="project" value="InterPro"/>
</dbReference>
<comment type="subunit">
    <text evidence="9">Homodimer. Binds to stalled ribosomes, contacting rRNA.</text>
</comment>
<dbReference type="SMART" id="SM00463">
    <property type="entry name" value="SMR"/>
    <property type="match status" value="1"/>
</dbReference>
<dbReference type="PROSITE" id="PS50828">
    <property type="entry name" value="SMR"/>
    <property type="match status" value="1"/>
</dbReference>
<dbReference type="GO" id="GO:0072344">
    <property type="term" value="P:rescue of stalled ribosome"/>
    <property type="evidence" value="ECO:0007669"/>
    <property type="project" value="UniProtKB-UniRule"/>
</dbReference>
<dbReference type="PANTHER" id="PTHR48466:SF2">
    <property type="entry name" value="OS10G0509000 PROTEIN"/>
    <property type="match status" value="1"/>
</dbReference>
<keyword evidence="10" id="KW-0175">Coiled coil</keyword>
<dbReference type="FunFam" id="3.40.50.300:FF:000830">
    <property type="entry name" value="Endonuclease MutS2"/>
    <property type="match status" value="1"/>
</dbReference>
<dbReference type="GO" id="GO:0019843">
    <property type="term" value="F:rRNA binding"/>
    <property type="evidence" value="ECO:0007669"/>
    <property type="project" value="UniProtKB-UniRule"/>
</dbReference>
<keyword evidence="1 9" id="KW-0540">Nuclease</keyword>
<gene>
    <name evidence="9" type="primary">mutS2</name>
    <name evidence="9" type="synonym">rqcU</name>
    <name evidence="12" type="ORF">CYJ57_02520</name>
</gene>
<keyword evidence="8 9" id="KW-0238">DNA-binding</keyword>
<name>A0A2I1K3V3_9LACT</name>
<dbReference type="SMART" id="SM00534">
    <property type="entry name" value="MUTSac"/>
    <property type="match status" value="1"/>
</dbReference>
<dbReference type="GO" id="GO:0006298">
    <property type="term" value="P:mismatch repair"/>
    <property type="evidence" value="ECO:0007669"/>
    <property type="project" value="InterPro"/>
</dbReference>
<dbReference type="AlphaFoldDB" id="A0A2I1K3V3"/>
<dbReference type="EMBL" id="PKHE01000004">
    <property type="protein sequence ID" value="PKY90326.1"/>
    <property type="molecule type" value="Genomic_DNA"/>
</dbReference>
<dbReference type="Pfam" id="PF20297">
    <property type="entry name" value="MSSS"/>
    <property type="match status" value="1"/>
</dbReference>
<comment type="function">
    <text evidence="9">Acts as a ribosome collision sensor, splitting the ribosome into its 2 subunits. Detects stalled/collided 70S ribosomes which it binds and splits by an ATP-hydrolysis driven conformational change. Acts upstream of the ribosome quality control system (RQC), a ribosome-associated complex that mediates the extraction of incompletely synthesized nascent chains from stalled ribosomes and their subsequent degradation. Probably generates substrates for RQC.</text>
</comment>
<evidence type="ECO:0000256" key="10">
    <source>
        <dbReference type="SAM" id="Coils"/>
    </source>
</evidence>
<evidence type="ECO:0000256" key="6">
    <source>
        <dbReference type="ARBA" id="ARBA00022840"/>
    </source>
</evidence>
<evidence type="ECO:0000256" key="5">
    <source>
        <dbReference type="ARBA" id="ARBA00022801"/>
    </source>
</evidence>
<feature type="domain" description="Smr" evidence="11">
    <location>
        <begin position="710"/>
        <end position="785"/>
    </location>
</feature>
<comment type="caution">
    <text evidence="12">The sequence shown here is derived from an EMBL/GenBank/DDBJ whole genome shotgun (WGS) entry which is preliminary data.</text>
</comment>
<reference evidence="12 13" key="1">
    <citation type="submission" date="2017-12" db="EMBL/GenBank/DDBJ databases">
        <title>Phylogenetic diversity of female urinary microbiome.</title>
        <authorList>
            <person name="Thomas-White K."/>
            <person name="Wolfe A.J."/>
        </authorList>
    </citation>
    <scope>NUCLEOTIDE SEQUENCE [LARGE SCALE GENOMIC DNA]</scope>
    <source>
        <strain evidence="12 13">UMB0898</strain>
    </source>
</reference>
<evidence type="ECO:0000313" key="12">
    <source>
        <dbReference type="EMBL" id="PKY90326.1"/>
    </source>
</evidence>
<evidence type="ECO:0000259" key="11">
    <source>
        <dbReference type="PROSITE" id="PS50828"/>
    </source>
</evidence>
<protein>
    <recommendedName>
        <fullName evidence="9">Endonuclease MutS2</fullName>
        <ecNumber evidence="9">3.1.-.-</ecNumber>
    </recommendedName>
    <alternativeName>
        <fullName evidence="9">Ribosome-associated protein quality control-upstream factor</fullName>
        <shortName evidence="9">RQC-upstream factor</shortName>
        <shortName evidence="9">RqcU</shortName>
        <ecNumber evidence="9">3.6.4.-</ecNumber>
    </alternativeName>
</protein>
<dbReference type="GO" id="GO:0004519">
    <property type="term" value="F:endonuclease activity"/>
    <property type="evidence" value="ECO:0007669"/>
    <property type="project" value="UniProtKB-UniRule"/>
</dbReference>
<dbReference type="RefSeq" id="WP_101953945.1">
    <property type="nucleotide sequence ID" value="NZ_PKHE01000004.1"/>
</dbReference>
<dbReference type="InterPro" id="IPR000432">
    <property type="entry name" value="DNA_mismatch_repair_MutS_C"/>
</dbReference>
<dbReference type="InterPro" id="IPR007696">
    <property type="entry name" value="DNA_mismatch_repair_MutS_core"/>
</dbReference>
<dbReference type="Gene3D" id="3.30.1370.110">
    <property type="match status" value="1"/>
</dbReference>
<evidence type="ECO:0000256" key="9">
    <source>
        <dbReference type="HAMAP-Rule" id="MF_00092"/>
    </source>
</evidence>
<accession>A0A2I1K3V3</accession>
<dbReference type="GO" id="GO:0140664">
    <property type="term" value="F:ATP-dependent DNA damage sensor activity"/>
    <property type="evidence" value="ECO:0007669"/>
    <property type="project" value="InterPro"/>
</dbReference>
<evidence type="ECO:0000256" key="3">
    <source>
        <dbReference type="ARBA" id="ARBA00022741"/>
    </source>
</evidence>
<evidence type="ECO:0000256" key="2">
    <source>
        <dbReference type="ARBA" id="ARBA00022730"/>
    </source>
</evidence>
<feature type="binding site" evidence="9">
    <location>
        <begin position="334"/>
        <end position="341"/>
    </location>
    <ligand>
        <name>ATP</name>
        <dbReference type="ChEBI" id="CHEBI:30616"/>
    </ligand>
</feature>